<dbReference type="EMBL" id="PVYX01000001">
    <property type="protein sequence ID" value="PRX57282.1"/>
    <property type="molecule type" value="Genomic_DNA"/>
</dbReference>
<keyword evidence="2" id="KW-1185">Reference proteome</keyword>
<gene>
    <name evidence="1" type="ORF">CLV81_1285</name>
</gene>
<organism evidence="1 2">
    <name type="scientific">Flagellimonas meridianipacifica</name>
    <dbReference type="NCBI Taxonomy" id="1080225"/>
    <lineage>
        <taxon>Bacteria</taxon>
        <taxon>Pseudomonadati</taxon>
        <taxon>Bacteroidota</taxon>
        <taxon>Flavobacteriia</taxon>
        <taxon>Flavobacteriales</taxon>
        <taxon>Flavobacteriaceae</taxon>
        <taxon>Flagellimonas</taxon>
    </lineage>
</organism>
<evidence type="ECO:0000313" key="2">
    <source>
        <dbReference type="Proteomes" id="UP000237640"/>
    </source>
</evidence>
<dbReference type="Proteomes" id="UP000237640">
    <property type="component" value="Unassembled WGS sequence"/>
</dbReference>
<protein>
    <submittedName>
        <fullName evidence="1">Uncharacterized protein</fullName>
    </submittedName>
</protein>
<accession>A0A2T0MI68</accession>
<evidence type="ECO:0000313" key="1">
    <source>
        <dbReference type="EMBL" id="PRX57282.1"/>
    </source>
</evidence>
<dbReference type="OrthoDB" id="282517at2"/>
<comment type="caution">
    <text evidence="1">The sequence shown here is derived from an EMBL/GenBank/DDBJ whole genome shotgun (WGS) entry which is preliminary data.</text>
</comment>
<proteinExistence type="predicted"/>
<name>A0A2T0MI68_9FLAO</name>
<reference evidence="1 2" key="1">
    <citation type="submission" date="2018-03" db="EMBL/GenBank/DDBJ databases">
        <title>Genomic Encyclopedia of Archaeal and Bacterial Type Strains, Phase II (KMG-II): from individual species to whole genera.</title>
        <authorList>
            <person name="Goeker M."/>
        </authorList>
    </citation>
    <scope>NUCLEOTIDE SEQUENCE [LARGE SCALE GENOMIC DNA]</scope>
    <source>
        <strain evidence="1 2">DSM 25027</strain>
    </source>
</reference>
<dbReference type="AlphaFoldDB" id="A0A2T0MI68"/>
<dbReference type="RefSeq" id="WP_106144184.1">
    <property type="nucleotide sequence ID" value="NZ_PVYX01000001.1"/>
</dbReference>
<sequence>MTNSEFEKQFEAGILPPELFTHEAHIRLAWIHITQYGIDKAISNIVNQIQGYTTKLGVPDKFNKTLTIAAVRAVYHFMLKSNCSDFQSFIIENPRLKFNFKDLMASHYGFDIYTSLEAKKNFLEPDLLPFD</sequence>